<dbReference type="EMBL" id="KV878336">
    <property type="protein sequence ID" value="OJJ51459.1"/>
    <property type="molecule type" value="Genomic_DNA"/>
</dbReference>
<feature type="compositionally biased region" description="Low complexity" evidence="1">
    <location>
        <begin position="130"/>
        <end position="146"/>
    </location>
</feature>
<feature type="region of interest" description="Disordered" evidence="1">
    <location>
        <begin position="319"/>
        <end position="360"/>
    </location>
</feature>
<dbReference type="InterPro" id="IPR013922">
    <property type="entry name" value="Cyclin_PHO80-like"/>
</dbReference>
<evidence type="ECO:0000313" key="2">
    <source>
        <dbReference type="EMBL" id="OJJ51459.1"/>
    </source>
</evidence>
<evidence type="ECO:0000313" key="3">
    <source>
        <dbReference type="Proteomes" id="UP000184188"/>
    </source>
</evidence>
<dbReference type="GO" id="GO:0016538">
    <property type="term" value="F:cyclin-dependent protein serine/threonine kinase regulator activity"/>
    <property type="evidence" value="ECO:0007669"/>
    <property type="project" value="TreeGrafter"/>
</dbReference>
<keyword evidence="3" id="KW-1185">Reference proteome</keyword>
<dbReference type="Proteomes" id="UP000184188">
    <property type="component" value="Unassembled WGS sequence"/>
</dbReference>
<dbReference type="GO" id="GO:0005634">
    <property type="term" value="C:nucleus"/>
    <property type="evidence" value="ECO:0007669"/>
    <property type="project" value="TreeGrafter"/>
</dbReference>
<dbReference type="InterPro" id="IPR036915">
    <property type="entry name" value="Cyclin-like_sf"/>
</dbReference>
<dbReference type="SUPFAM" id="SSF47954">
    <property type="entry name" value="Cyclin-like"/>
    <property type="match status" value="1"/>
</dbReference>
<dbReference type="AlphaFoldDB" id="A0A1L9SWA5"/>
<dbReference type="PANTHER" id="PTHR15615:SF27">
    <property type="entry name" value="PHO85 CYCLIN CLG1"/>
    <property type="match status" value="1"/>
</dbReference>
<dbReference type="RefSeq" id="XP_022585969.1">
    <property type="nucleotide sequence ID" value="XM_022728300.1"/>
</dbReference>
<proteinExistence type="predicted"/>
<feature type="region of interest" description="Disordered" evidence="1">
    <location>
        <begin position="1"/>
        <end position="26"/>
    </location>
</feature>
<dbReference type="Pfam" id="PF08613">
    <property type="entry name" value="Cyclin"/>
    <property type="match status" value="1"/>
</dbReference>
<dbReference type="VEuPathDB" id="FungiDB:ASPZODRAFT_388710"/>
<dbReference type="GO" id="GO:0000307">
    <property type="term" value="C:cyclin-dependent protein kinase holoenzyme complex"/>
    <property type="evidence" value="ECO:0007669"/>
    <property type="project" value="TreeGrafter"/>
</dbReference>
<dbReference type="CDD" id="cd20557">
    <property type="entry name" value="CYCLIN_ScPCL1-like"/>
    <property type="match status" value="1"/>
</dbReference>
<dbReference type="OrthoDB" id="244495at2759"/>
<dbReference type="GeneID" id="34614764"/>
<reference evidence="3" key="1">
    <citation type="journal article" date="2017" name="Genome Biol.">
        <title>Comparative genomics reveals high biological diversity and specific adaptations in the industrially and medically important fungal genus Aspergillus.</title>
        <authorList>
            <person name="de Vries R.P."/>
            <person name="Riley R."/>
            <person name="Wiebenga A."/>
            <person name="Aguilar-Osorio G."/>
            <person name="Amillis S."/>
            <person name="Uchima C.A."/>
            <person name="Anderluh G."/>
            <person name="Asadollahi M."/>
            <person name="Askin M."/>
            <person name="Barry K."/>
            <person name="Battaglia E."/>
            <person name="Bayram O."/>
            <person name="Benocci T."/>
            <person name="Braus-Stromeyer S.A."/>
            <person name="Caldana C."/>
            <person name="Canovas D."/>
            <person name="Cerqueira G.C."/>
            <person name="Chen F."/>
            <person name="Chen W."/>
            <person name="Choi C."/>
            <person name="Clum A."/>
            <person name="Dos Santos R.A."/>
            <person name="Damasio A.R."/>
            <person name="Diallinas G."/>
            <person name="Emri T."/>
            <person name="Fekete E."/>
            <person name="Flipphi M."/>
            <person name="Freyberg S."/>
            <person name="Gallo A."/>
            <person name="Gournas C."/>
            <person name="Habgood R."/>
            <person name="Hainaut M."/>
            <person name="Harispe M.L."/>
            <person name="Henrissat B."/>
            <person name="Hilden K.S."/>
            <person name="Hope R."/>
            <person name="Hossain A."/>
            <person name="Karabika E."/>
            <person name="Karaffa L."/>
            <person name="Karanyi Z."/>
            <person name="Krasevec N."/>
            <person name="Kuo A."/>
            <person name="Kusch H."/>
            <person name="LaButti K."/>
            <person name="Lagendijk E.L."/>
            <person name="Lapidus A."/>
            <person name="Levasseur A."/>
            <person name="Lindquist E."/>
            <person name="Lipzen A."/>
            <person name="Logrieco A.F."/>
            <person name="MacCabe A."/>
            <person name="Maekelae M.R."/>
            <person name="Malavazi I."/>
            <person name="Melin P."/>
            <person name="Meyer V."/>
            <person name="Mielnichuk N."/>
            <person name="Miskei M."/>
            <person name="Molnar A.P."/>
            <person name="Mule G."/>
            <person name="Ngan C.Y."/>
            <person name="Orejas M."/>
            <person name="Orosz E."/>
            <person name="Ouedraogo J.P."/>
            <person name="Overkamp K.M."/>
            <person name="Park H.-S."/>
            <person name="Perrone G."/>
            <person name="Piumi F."/>
            <person name="Punt P.J."/>
            <person name="Ram A.F."/>
            <person name="Ramon A."/>
            <person name="Rauscher S."/>
            <person name="Record E."/>
            <person name="Riano-Pachon D.M."/>
            <person name="Robert V."/>
            <person name="Roehrig J."/>
            <person name="Ruller R."/>
            <person name="Salamov A."/>
            <person name="Salih N.S."/>
            <person name="Samson R.A."/>
            <person name="Sandor E."/>
            <person name="Sanguinetti M."/>
            <person name="Schuetze T."/>
            <person name="Sepcic K."/>
            <person name="Shelest E."/>
            <person name="Sherlock G."/>
            <person name="Sophianopoulou V."/>
            <person name="Squina F.M."/>
            <person name="Sun H."/>
            <person name="Susca A."/>
            <person name="Todd R.B."/>
            <person name="Tsang A."/>
            <person name="Unkles S.E."/>
            <person name="van de Wiele N."/>
            <person name="van Rossen-Uffink D."/>
            <person name="Oliveira J.V."/>
            <person name="Vesth T.C."/>
            <person name="Visser J."/>
            <person name="Yu J.-H."/>
            <person name="Zhou M."/>
            <person name="Andersen M.R."/>
            <person name="Archer D.B."/>
            <person name="Baker S.E."/>
            <person name="Benoit I."/>
            <person name="Brakhage A.A."/>
            <person name="Braus G.H."/>
            <person name="Fischer R."/>
            <person name="Frisvad J.C."/>
            <person name="Goldman G.H."/>
            <person name="Houbraken J."/>
            <person name="Oakley B."/>
            <person name="Pocsi I."/>
            <person name="Scazzocchio C."/>
            <person name="Seiboth B."/>
            <person name="vanKuyk P.A."/>
            <person name="Wortman J."/>
            <person name="Dyer P.S."/>
            <person name="Grigoriev I.V."/>
        </authorList>
    </citation>
    <scope>NUCLEOTIDE SEQUENCE [LARGE SCALE GENOMIC DNA]</scope>
    <source>
        <strain evidence="3">CBS 506.65</strain>
    </source>
</reference>
<accession>A0A1L9SWA5</accession>
<feature type="region of interest" description="Disordered" evidence="1">
    <location>
        <begin position="126"/>
        <end position="156"/>
    </location>
</feature>
<name>A0A1L9SWA5_9EURO</name>
<protein>
    <recommendedName>
        <fullName evidence="4">Cyclin N-terminal domain-containing protein</fullName>
    </recommendedName>
</protein>
<evidence type="ECO:0000256" key="1">
    <source>
        <dbReference type="SAM" id="MobiDB-lite"/>
    </source>
</evidence>
<feature type="compositionally biased region" description="Polar residues" evidence="1">
    <location>
        <begin position="329"/>
        <end position="342"/>
    </location>
</feature>
<evidence type="ECO:0008006" key="4">
    <source>
        <dbReference type="Google" id="ProtNLM"/>
    </source>
</evidence>
<organism evidence="2 3">
    <name type="scientific">Penicilliopsis zonata CBS 506.65</name>
    <dbReference type="NCBI Taxonomy" id="1073090"/>
    <lineage>
        <taxon>Eukaryota</taxon>
        <taxon>Fungi</taxon>
        <taxon>Dikarya</taxon>
        <taxon>Ascomycota</taxon>
        <taxon>Pezizomycotina</taxon>
        <taxon>Eurotiomycetes</taxon>
        <taxon>Eurotiomycetidae</taxon>
        <taxon>Eurotiales</taxon>
        <taxon>Aspergillaceae</taxon>
        <taxon>Penicilliopsis</taxon>
    </lineage>
</organism>
<sequence>MPSFYAPGLHGLPPTPPHVNPGHRMDNEQPVYVIGNSAFPPRYSQNGCEFIEQYSQAACYTKSVPMNMHAHPTHAMRSGRDLSAMHSAIGQPMLAAMATAPVLPPLRSNVQLPPMDTTIPPQYRRHEVMQQQQQQQHQSEAQQQQQHNRKEEKATGGVAAHLDYEMDQMSDFVAEMAQGIVFPGSSVPPQFRKYVFQILSSTRLPSSTILLGLYYLSARMKMLSAAKLYHAGPGQVYRMLTIALLLGSKFLDDNTFQNKSWAEVSNISVAELNTMELDWLFAFDWKIHDRIYDSHDGFATWRAHWETWRAKATVRAHEPSRHHLAPIDTNVSRASHLTSSKQAPIMSPEGPIPPQYQRNPHLETSWLNPAASEYSPPSAPHSGPNTPDYYPLGSWAYANPPPPYSRAWIPPQHQYLQPPAPRSQPPSYHHTPAYALPFAQSVWTGHGSSCGCLYCIKHAEHYMCASAIGTMQPILAG</sequence>
<dbReference type="PANTHER" id="PTHR15615">
    <property type="match status" value="1"/>
</dbReference>
<gene>
    <name evidence="2" type="ORF">ASPZODRAFT_388710</name>
</gene>
<dbReference type="Gene3D" id="1.10.472.10">
    <property type="entry name" value="Cyclin-like"/>
    <property type="match status" value="1"/>
</dbReference>
<dbReference type="GO" id="GO:0019901">
    <property type="term" value="F:protein kinase binding"/>
    <property type="evidence" value="ECO:0007669"/>
    <property type="project" value="InterPro"/>
</dbReference>